<organism evidence="2 3">
    <name type="scientific">Deinococcus radiophilus</name>
    <dbReference type="NCBI Taxonomy" id="32062"/>
    <lineage>
        <taxon>Bacteria</taxon>
        <taxon>Thermotogati</taxon>
        <taxon>Deinococcota</taxon>
        <taxon>Deinococci</taxon>
        <taxon>Deinococcales</taxon>
        <taxon>Deinococcaceae</taxon>
        <taxon>Deinococcus</taxon>
    </lineage>
</organism>
<evidence type="ECO:0000313" key="3">
    <source>
        <dbReference type="Proteomes" id="UP000277766"/>
    </source>
</evidence>
<gene>
    <name evidence="2" type="ORF">EJ104_07755</name>
</gene>
<dbReference type="Proteomes" id="UP000277766">
    <property type="component" value="Unassembled WGS sequence"/>
</dbReference>
<dbReference type="SMART" id="SM00960">
    <property type="entry name" value="Robl_LC7"/>
    <property type="match status" value="1"/>
</dbReference>
<proteinExistence type="predicted"/>
<dbReference type="Pfam" id="PF03259">
    <property type="entry name" value="Robl_LC7"/>
    <property type="match status" value="1"/>
</dbReference>
<dbReference type="EMBL" id="RXPE01000014">
    <property type="protein sequence ID" value="RTR26658.1"/>
    <property type="molecule type" value="Genomic_DNA"/>
</dbReference>
<evidence type="ECO:0000313" key="2">
    <source>
        <dbReference type="EMBL" id="RTR26658.1"/>
    </source>
</evidence>
<dbReference type="Gene3D" id="3.30.450.30">
    <property type="entry name" value="Dynein light chain 2a, cytoplasmic"/>
    <property type="match status" value="1"/>
</dbReference>
<dbReference type="RefSeq" id="WP_126352187.1">
    <property type="nucleotide sequence ID" value="NZ_CP086380.1"/>
</dbReference>
<dbReference type="AlphaFoldDB" id="A0A431VTU6"/>
<dbReference type="InterPro" id="IPR004942">
    <property type="entry name" value="Roadblock/LAMTOR2_dom"/>
</dbReference>
<accession>A0A431VTU6</accession>
<keyword evidence="3" id="KW-1185">Reference proteome</keyword>
<name>A0A431VTU6_9DEIO</name>
<comment type="caution">
    <text evidence="2">The sequence shown here is derived from an EMBL/GenBank/DDBJ whole genome shotgun (WGS) entry which is preliminary data.</text>
</comment>
<protein>
    <recommendedName>
        <fullName evidence="1">Roadblock/LAMTOR2 domain-containing protein</fullName>
    </recommendedName>
</protein>
<dbReference type="OrthoDB" id="73205at2"/>
<sequence length="116" mass="12205">MLQQLTQLVKDVDGAWAAAIGGMDGLLVEGHSAAAVSLDLLIAEHAGLMRGAGDAYGMIGGGRPRELYIRGEQFSVFLFPVNEQFFVLLALDGGSANLGQARVYTRAAARALEGEL</sequence>
<evidence type="ECO:0000259" key="1">
    <source>
        <dbReference type="SMART" id="SM00960"/>
    </source>
</evidence>
<dbReference type="SUPFAM" id="SSF103196">
    <property type="entry name" value="Roadblock/LC7 domain"/>
    <property type="match status" value="1"/>
</dbReference>
<feature type="domain" description="Roadblock/LAMTOR2" evidence="1">
    <location>
        <begin position="2"/>
        <end position="90"/>
    </location>
</feature>
<reference evidence="2 3" key="1">
    <citation type="submission" date="2018-12" db="EMBL/GenBank/DDBJ databases">
        <title>Deinococcus radiophilus ATCC 27603 genome sequencing and assembly.</title>
        <authorList>
            <person name="Maclea K.S."/>
            <person name="Maynard C.R."/>
        </authorList>
    </citation>
    <scope>NUCLEOTIDE SEQUENCE [LARGE SCALE GENOMIC DNA]</scope>
    <source>
        <strain evidence="2 3">ATCC 27603</strain>
    </source>
</reference>